<dbReference type="InterPro" id="IPR000297">
    <property type="entry name" value="PPIase_PpiC"/>
</dbReference>
<feature type="domain" description="PpiC" evidence="3">
    <location>
        <begin position="126"/>
        <end position="228"/>
    </location>
</feature>
<dbReference type="OrthoDB" id="14196at2"/>
<evidence type="ECO:0000259" key="3">
    <source>
        <dbReference type="PROSITE" id="PS50198"/>
    </source>
</evidence>
<dbReference type="GO" id="GO:0003755">
    <property type="term" value="F:peptidyl-prolyl cis-trans isomerase activity"/>
    <property type="evidence" value="ECO:0007669"/>
    <property type="project" value="UniProtKB-KW"/>
</dbReference>
<dbReference type="AlphaFoldDB" id="A0A6G1VSD6"/>
<organism evidence="4 5">
    <name type="scientific">Segatella copri</name>
    <dbReference type="NCBI Taxonomy" id="165179"/>
    <lineage>
        <taxon>Bacteria</taxon>
        <taxon>Pseudomonadati</taxon>
        <taxon>Bacteroidota</taxon>
        <taxon>Bacteroidia</taxon>
        <taxon>Bacteroidales</taxon>
        <taxon>Prevotellaceae</taxon>
        <taxon>Segatella</taxon>
    </lineage>
</organism>
<dbReference type="EMBL" id="VZAH01000143">
    <property type="protein sequence ID" value="MQP15484.1"/>
    <property type="molecule type" value="Genomic_DNA"/>
</dbReference>
<dbReference type="InterPro" id="IPR050245">
    <property type="entry name" value="PrsA_foldase"/>
</dbReference>
<keyword evidence="1" id="KW-0697">Rotamase</keyword>
<keyword evidence="2" id="KW-0732">Signal</keyword>
<keyword evidence="1 4" id="KW-0413">Isomerase</keyword>
<evidence type="ECO:0000256" key="1">
    <source>
        <dbReference type="PROSITE-ProRule" id="PRU00278"/>
    </source>
</evidence>
<dbReference type="PROSITE" id="PS50198">
    <property type="entry name" value="PPIC_PPIASE_2"/>
    <property type="match status" value="1"/>
</dbReference>
<dbReference type="PANTHER" id="PTHR47245">
    <property type="entry name" value="PEPTIDYLPROLYL ISOMERASE"/>
    <property type="match status" value="1"/>
</dbReference>
<dbReference type="Pfam" id="PF00639">
    <property type="entry name" value="Rotamase"/>
    <property type="match status" value="1"/>
</dbReference>
<evidence type="ECO:0000256" key="2">
    <source>
        <dbReference type="SAM" id="SignalP"/>
    </source>
</evidence>
<protein>
    <submittedName>
        <fullName evidence="4">Peptidylprolyl isomerase</fullName>
    </submittedName>
</protein>
<feature type="chain" id="PRO_5026133136" evidence="2">
    <location>
        <begin position="20"/>
        <end position="476"/>
    </location>
</feature>
<accession>A0A6G1VSD6</accession>
<dbReference type="PANTHER" id="PTHR47245:SF2">
    <property type="entry name" value="PEPTIDYL-PROLYL CIS-TRANS ISOMERASE HP_0175-RELATED"/>
    <property type="match status" value="1"/>
</dbReference>
<dbReference type="Proteomes" id="UP000477980">
    <property type="component" value="Unassembled WGS sequence"/>
</dbReference>
<gene>
    <name evidence="4" type="ORF">F7D25_13970</name>
</gene>
<evidence type="ECO:0000313" key="5">
    <source>
        <dbReference type="Proteomes" id="UP000477980"/>
    </source>
</evidence>
<dbReference type="SUPFAM" id="SSF54534">
    <property type="entry name" value="FKBP-like"/>
    <property type="match status" value="1"/>
</dbReference>
<dbReference type="InterPro" id="IPR046357">
    <property type="entry name" value="PPIase_dom_sf"/>
</dbReference>
<sequence length="476" mass="54056">MRFYALFAAMLLSGSIAFAQNDDPTIMTINGQPVSRSEFEYSYNKNNSEGVIDKKTVNEYVDLFVNYKLKVLAALDAHIDTTASFKQEFLQYRDQQVRPAMISSGDVEAEAQKIYEEAKQRVSKSGGMVHPAHILIRLGQKASAADQENARQKAQSIYQALCKGGDFAGYARKYSDDQGSAVKGGDISWISRGQTVKTFEDAAFSLKVGEISKPILSEFGYHIIKLMGKQDFYPYDSVKNDILRFIDAKGIRERIINEKLDSIARTLPAGSDRETVLDQKTSELSAHDKNLKYLMQEYHDGLLLYEISNRMVWEKAANDEQAQAAYFAKNKKKYRWEHPRFKGIAYHTKDAADVAAVKKCVKGKPFSQWAELLRRKFNADSVVRVQVEEGIFKKGDHPVVDSLVFKTSAKVEKVKGYPYDATFGKILKKGPKEYTDVKAWVIADYQDQLEKEWVATLRKKYQFVVYPEVLATVNKH</sequence>
<dbReference type="RefSeq" id="WP_153090980.1">
    <property type="nucleotide sequence ID" value="NZ_VZAH01000143.1"/>
</dbReference>
<name>A0A6G1VSD6_9BACT</name>
<evidence type="ECO:0000313" key="4">
    <source>
        <dbReference type="EMBL" id="MQP15484.1"/>
    </source>
</evidence>
<feature type="signal peptide" evidence="2">
    <location>
        <begin position="1"/>
        <end position="19"/>
    </location>
</feature>
<proteinExistence type="predicted"/>
<reference evidence="4 5" key="1">
    <citation type="submission" date="2019-09" db="EMBL/GenBank/DDBJ databases">
        <title>Distinct polysaccharide growth profiles of human intestinal Prevotella copri isolates.</title>
        <authorList>
            <person name="Fehlner-Peach H."/>
            <person name="Magnabosco C."/>
            <person name="Raghavan V."/>
            <person name="Scher J.U."/>
            <person name="Tett A."/>
            <person name="Cox L.M."/>
            <person name="Gottsegen C."/>
            <person name="Watters A."/>
            <person name="Wiltshire- Gordon J.D."/>
            <person name="Segata N."/>
            <person name="Bonneau R."/>
            <person name="Littman D.R."/>
        </authorList>
    </citation>
    <scope>NUCLEOTIDE SEQUENCE [LARGE SCALE GENOMIC DNA]</scope>
    <source>
        <strain evidence="5">iAA917</strain>
    </source>
</reference>
<comment type="caution">
    <text evidence="4">The sequence shown here is derived from an EMBL/GenBank/DDBJ whole genome shotgun (WGS) entry which is preliminary data.</text>
</comment>
<dbReference type="Gene3D" id="3.10.50.40">
    <property type="match status" value="1"/>
</dbReference>